<dbReference type="InterPro" id="IPR022770">
    <property type="entry name" value="IucA/IucC-like_C"/>
</dbReference>
<evidence type="ECO:0000259" key="4">
    <source>
        <dbReference type="Pfam" id="PF06276"/>
    </source>
</evidence>
<dbReference type="GO" id="GO:0016881">
    <property type="term" value="F:acid-amino acid ligase activity"/>
    <property type="evidence" value="ECO:0007669"/>
    <property type="project" value="UniProtKB-ARBA"/>
</dbReference>
<dbReference type="Gene3D" id="1.10.510.40">
    <property type="match status" value="1"/>
</dbReference>
<comment type="pathway">
    <text evidence="1">Siderophore biosynthesis.</text>
</comment>
<dbReference type="RefSeq" id="WP_019468679.1">
    <property type="nucleotide sequence ID" value="NZ_BKAS01000022.1"/>
</dbReference>
<comment type="caution">
    <text evidence="5">The sequence shown here is derived from an EMBL/GenBank/DDBJ whole genome shotgun (WGS) entry which is preliminary data.</text>
</comment>
<organism evidence="5 6">
    <name type="scientific">Staphylococcus cohnii subsp. cohnii</name>
    <dbReference type="NCBI Taxonomy" id="74704"/>
    <lineage>
        <taxon>Bacteria</taxon>
        <taxon>Bacillati</taxon>
        <taxon>Bacillota</taxon>
        <taxon>Bacilli</taxon>
        <taxon>Bacillales</taxon>
        <taxon>Staphylococcaceae</taxon>
        <taxon>Staphylococcus</taxon>
        <taxon>Staphylococcus cohnii species complex</taxon>
    </lineage>
</organism>
<comment type="similarity">
    <text evidence="2">Belongs to the IucA/IucC family.</text>
</comment>
<evidence type="ECO:0000313" key="5">
    <source>
        <dbReference type="EMBL" id="KKI65198.1"/>
    </source>
</evidence>
<proteinExistence type="inferred from homology"/>
<gene>
    <name evidence="5" type="ORF">UF66_1841</name>
</gene>
<dbReference type="GO" id="GO:0019290">
    <property type="term" value="P:siderophore biosynthetic process"/>
    <property type="evidence" value="ECO:0007669"/>
    <property type="project" value="InterPro"/>
</dbReference>
<dbReference type="InterPro" id="IPR007310">
    <property type="entry name" value="Aerobactin_biosyn_IucA/IucC_N"/>
</dbReference>
<dbReference type="PANTHER" id="PTHR34384:SF6">
    <property type="entry name" value="STAPHYLOFERRIN B SYNTHASE"/>
    <property type="match status" value="1"/>
</dbReference>
<evidence type="ECO:0000256" key="1">
    <source>
        <dbReference type="ARBA" id="ARBA00004924"/>
    </source>
</evidence>
<dbReference type="GeneID" id="58096913"/>
<name>A0A0M2P5L7_STACC</name>
<reference evidence="5 6" key="1">
    <citation type="submission" date="2015-03" db="EMBL/GenBank/DDBJ databases">
        <title>Genome Assembly of Staphylococcus cohnii subsp. cohnii strain G22B2.</title>
        <authorList>
            <person name="Nair G."/>
            <person name="Kaur G."/>
            <person name="Khatri I."/>
            <person name="Singh N.K."/>
            <person name="Sathyabama S."/>
            <person name="Maurya S.K."/>
            <person name="Subramanian S."/>
            <person name="Agrewala J.N."/>
            <person name="Mayilraj S."/>
        </authorList>
    </citation>
    <scope>NUCLEOTIDE SEQUENCE [LARGE SCALE GENOMIC DNA]</scope>
    <source>
        <strain evidence="5 6">G22B2</strain>
    </source>
</reference>
<evidence type="ECO:0000256" key="2">
    <source>
        <dbReference type="ARBA" id="ARBA00007832"/>
    </source>
</evidence>
<dbReference type="Pfam" id="PF04183">
    <property type="entry name" value="IucA_IucC"/>
    <property type="match status" value="1"/>
</dbReference>
<dbReference type="PANTHER" id="PTHR34384">
    <property type="entry name" value="L-2,3-DIAMINOPROPANOATE--CITRATE LIGASE"/>
    <property type="match status" value="1"/>
</dbReference>
<accession>A0A0M2P5L7</accession>
<dbReference type="Proteomes" id="UP000034455">
    <property type="component" value="Unassembled WGS sequence"/>
</dbReference>
<dbReference type="PATRIC" id="fig|74704.6.peg.1886"/>
<evidence type="ECO:0000313" key="6">
    <source>
        <dbReference type="Proteomes" id="UP000034455"/>
    </source>
</evidence>
<feature type="domain" description="Aerobactin siderophore biosynthesis IucA/IucC N-terminal" evidence="3">
    <location>
        <begin position="157"/>
        <end position="384"/>
    </location>
</feature>
<feature type="domain" description="Aerobactin siderophore biosynthesis IucA/IucC-like C-terminal" evidence="4">
    <location>
        <begin position="414"/>
        <end position="570"/>
    </location>
</feature>
<dbReference type="Pfam" id="PF06276">
    <property type="entry name" value="FhuF"/>
    <property type="match status" value="1"/>
</dbReference>
<dbReference type="EMBL" id="LAKJ01000003">
    <property type="protein sequence ID" value="KKI65198.1"/>
    <property type="molecule type" value="Genomic_DNA"/>
</dbReference>
<sequence length="585" mass="67840">MMHYIWKLADLNIQYRMFNAILKEHIFPEKMFFKSFDKCLELQYKGQVLNVNCVRKSPLMRYVFEGEIRYIKGDASFNIESLEQLLELLTNQFDIPISTRLTAELQSSREGLAMSYENFNYRQLNIRDSLNFSRMPMTINFFTWLQHMKEDNDVNDLIYSESLVVEGHPTHPLTKTKLPLTNEEVKLYAPEFEKIIPLKIMLIHKQFCIATAMEDDEQYIINQVIPEYKVKIKAFLDSHDLDLADYRIIFVHPWQYENVIPQQFGHWIETQRLLATPFEIESKATLSFRTMELLNKPFHVKLPINVQATSAVRTVSSVTTVDGPKLSYELQDMMDVYPQLKVALEPYGIYADTDEDIARQLACIVRYQPQISNTGLTIVTGSLVNRNPVDNQIIVDSYIEWLGLKLTKETIKKFISNYALTLIKPLIAYIQDYGVALEAHMQNTIVNLNHDFKMKFMIRDLGGSRIDLNTLKAQLPNINVTNKSLIAENIEAVIAKFQHAVIQNQISELIHHFTQYDGIEADELFDLVREAVEQSIDSKKAHSHILRQTLFGAKINVKALLRMRMEGKVKNYLTIDLDNPLSNEV</sequence>
<protein>
    <submittedName>
        <fullName evidence="5">Siderophore biosynthesis protein</fullName>
    </submittedName>
</protein>
<dbReference type="InterPro" id="IPR037455">
    <property type="entry name" value="LucA/IucC-like"/>
</dbReference>
<evidence type="ECO:0000259" key="3">
    <source>
        <dbReference type="Pfam" id="PF04183"/>
    </source>
</evidence>
<dbReference type="AlphaFoldDB" id="A0A0M2P5L7"/>